<reference evidence="1 2" key="1">
    <citation type="submission" date="2010-06" db="EMBL/GenBank/DDBJ databases">
        <title>Complete sequence of chromosome of Nitrosococcus watsoni C-113.</title>
        <authorList>
            <consortium name="US DOE Joint Genome Institute"/>
            <person name="Lucas S."/>
            <person name="Copeland A."/>
            <person name="Lapidus A."/>
            <person name="Cheng J.-F."/>
            <person name="Bruce D."/>
            <person name="Goodwin L."/>
            <person name="Pitluck S."/>
            <person name="Malfatti S.A."/>
            <person name="Chain P.S.G."/>
            <person name="Land M."/>
            <person name="Hauser L."/>
            <person name="Kyrpides N."/>
            <person name="Ivanova N."/>
            <person name="Cambell M.A."/>
            <person name="Heidelberg J.F."/>
            <person name="Klotz M.G."/>
            <person name="Woyke T."/>
        </authorList>
    </citation>
    <scope>NUCLEOTIDE SEQUENCE [LARGE SCALE GENOMIC DNA]</scope>
    <source>
        <strain evidence="1 2">C-113</strain>
    </source>
</reference>
<dbReference type="EMBL" id="CP002086">
    <property type="protein sequence ID" value="ADJ28314.1"/>
    <property type="molecule type" value="Genomic_DNA"/>
</dbReference>
<dbReference type="STRING" id="105559.Nwat_1399"/>
<protein>
    <submittedName>
        <fullName evidence="1">CRISPR-associated protein, Cse3 family</fullName>
    </submittedName>
</protein>
<name>D8K5Y7_NITWC</name>
<dbReference type="InterPro" id="IPR010179">
    <property type="entry name" value="CRISPR-assoc_prot_Cse3"/>
</dbReference>
<dbReference type="eggNOG" id="ENOG5032RWI">
    <property type="taxonomic scope" value="Bacteria"/>
</dbReference>
<dbReference type="SMART" id="SM01101">
    <property type="entry name" value="CRISPR_assoc"/>
    <property type="match status" value="1"/>
</dbReference>
<accession>D8K5Y7</accession>
<dbReference type="NCBIfam" id="TIGR01907">
    <property type="entry name" value="casE_Cse3"/>
    <property type="match status" value="1"/>
</dbReference>
<sequence length="200" mass="22456">MYLSKIEIDWRYARDPYQWHRSLWQLFPGQGVAERSFLFRMECPRPGQNVQLLLQSEAAPGEAAAGIRVVARRDYPLSLHSGQFLRFRLIANPIKTIRDGEGRLNRKGVVKSCRVPLLQEEQQEAWLSRKLSGAAMLESVIPTLRPPLYFRKNGKAGKLVTVTFDGVFQVVNPRVLAALIQTGIGPAKAFGCGLLSLARI</sequence>
<evidence type="ECO:0000313" key="1">
    <source>
        <dbReference type="EMBL" id="ADJ28314.1"/>
    </source>
</evidence>
<organism evidence="1 2">
    <name type="scientific">Nitrosococcus watsoni (strain C-113)</name>
    <dbReference type="NCBI Taxonomy" id="105559"/>
    <lineage>
        <taxon>Bacteria</taxon>
        <taxon>Pseudomonadati</taxon>
        <taxon>Pseudomonadota</taxon>
        <taxon>Gammaproteobacteria</taxon>
        <taxon>Chromatiales</taxon>
        <taxon>Chromatiaceae</taxon>
        <taxon>Nitrosococcus</taxon>
    </lineage>
</organism>
<evidence type="ECO:0000313" key="2">
    <source>
        <dbReference type="Proteomes" id="UP000000393"/>
    </source>
</evidence>
<dbReference type="Pfam" id="PF08798">
    <property type="entry name" value="CRISPR_assoc"/>
    <property type="match status" value="1"/>
</dbReference>
<dbReference type="OrthoDB" id="9795689at2"/>
<dbReference type="KEGG" id="nwa:Nwat_1399"/>
<dbReference type="HOGENOM" id="CLU_080982_0_0_6"/>
<dbReference type="AlphaFoldDB" id="D8K5Y7"/>
<dbReference type="Proteomes" id="UP000000393">
    <property type="component" value="Chromosome"/>
</dbReference>
<keyword evidence="2" id="KW-1185">Reference proteome</keyword>
<dbReference type="CDD" id="cd09727">
    <property type="entry name" value="Cas6_I-E"/>
    <property type="match status" value="1"/>
</dbReference>
<dbReference type="SUPFAM" id="SSF117987">
    <property type="entry name" value="CRISPR-associated protein"/>
    <property type="match status" value="2"/>
</dbReference>
<gene>
    <name evidence="1" type="ordered locus">Nwat_1399</name>
</gene>
<proteinExistence type="predicted"/>
<dbReference type="Gene3D" id="3.30.70.1210">
    <property type="entry name" value="Crispr-associated protein, domain 2"/>
    <property type="match status" value="1"/>
</dbReference>
<dbReference type="RefSeq" id="WP_013220408.1">
    <property type="nucleotide sequence ID" value="NC_014315.1"/>
</dbReference>
<dbReference type="Gene3D" id="3.30.70.1200">
    <property type="entry name" value="Crispr-associated protein, domain 1"/>
    <property type="match status" value="1"/>
</dbReference>